<feature type="transmembrane region" description="Helical" evidence="7">
    <location>
        <begin position="20"/>
        <end position="42"/>
    </location>
</feature>
<feature type="transmembrane region" description="Helical" evidence="7">
    <location>
        <begin position="181"/>
        <end position="204"/>
    </location>
</feature>
<dbReference type="GO" id="GO:0047750">
    <property type="term" value="F:cholestenol delta-isomerase activity"/>
    <property type="evidence" value="ECO:0007669"/>
    <property type="project" value="InterPro"/>
</dbReference>
<dbReference type="GO" id="GO:0005783">
    <property type="term" value="C:endoplasmic reticulum"/>
    <property type="evidence" value="ECO:0007669"/>
    <property type="project" value="TreeGrafter"/>
</dbReference>
<feature type="transmembrane region" description="Helical" evidence="7">
    <location>
        <begin position="54"/>
        <end position="80"/>
    </location>
</feature>
<dbReference type="InterPro" id="IPR007905">
    <property type="entry name" value="EBP"/>
</dbReference>
<evidence type="ECO:0000256" key="6">
    <source>
        <dbReference type="PROSITE-ProRule" id="PRU01087"/>
    </source>
</evidence>
<evidence type="ECO:0000256" key="7">
    <source>
        <dbReference type="SAM" id="Phobius"/>
    </source>
</evidence>
<accession>A0A6A6WMU5</accession>
<dbReference type="EMBL" id="ML996565">
    <property type="protein sequence ID" value="KAF2763550.1"/>
    <property type="molecule type" value="Genomic_DNA"/>
</dbReference>
<feature type="domain" description="EXPERA" evidence="8">
    <location>
        <begin position="49"/>
        <end position="274"/>
    </location>
</feature>
<evidence type="ECO:0000256" key="5">
    <source>
        <dbReference type="ARBA" id="ARBA00023136"/>
    </source>
</evidence>
<organism evidence="9 10">
    <name type="scientific">Pseudovirgaria hyperparasitica</name>
    <dbReference type="NCBI Taxonomy" id="470096"/>
    <lineage>
        <taxon>Eukaryota</taxon>
        <taxon>Fungi</taxon>
        <taxon>Dikarya</taxon>
        <taxon>Ascomycota</taxon>
        <taxon>Pezizomycotina</taxon>
        <taxon>Dothideomycetes</taxon>
        <taxon>Dothideomycetes incertae sedis</taxon>
        <taxon>Acrospermales</taxon>
        <taxon>Acrospermaceae</taxon>
        <taxon>Pseudovirgaria</taxon>
    </lineage>
</organism>
<dbReference type="RefSeq" id="XP_033606001.1">
    <property type="nucleotide sequence ID" value="XM_033747885.1"/>
</dbReference>
<dbReference type="GeneID" id="54488939"/>
<evidence type="ECO:0000313" key="10">
    <source>
        <dbReference type="Proteomes" id="UP000799437"/>
    </source>
</evidence>
<name>A0A6A6WMU5_9PEZI</name>
<sequence>MSTRSPSPSPYADPQIDTTTVLSLLTTVAILAAAYATSTRLLPSSASTKTRILFVWHAFDALIHTFLEGTFLLNCFLTSVPTPPSPLDTLAAAAAPPSKRWFAASPPPSPAPVPPSSASSSSSAILSAIAAAAPPLTPPGIHFLADAQNLYGSIYGTNPAARLWQEYAKADRRWGGADLTIVSLELLTVCIGAPLAAYICVLLVRGARGDRRAGKGVWFWMGVLATGELYGGFMTFAPEWLSGCGNLETGNWLFLWVYLTFFNMLWVVLPVWILVEAYRFITAGLFSKEEMVELMEYIPKKDN</sequence>
<evidence type="ECO:0000256" key="4">
    <source>
        <dbReference type="ARBA" id="ARBA00022989"/>
    </source>
</evidence>
<dbReference type="PROSITE" id="PS51751">
    <property type="entry name" value="EXPERA"/>
    <property type="match status" value="1"/>
</dbReference>
<keyword evidence="4 6" id="KW-1133">Transmembrane helix</keyword>
<comment type="subcellular location">
    <subcellularLocation>
        <location evidence="1">Membrane</location>
        <topology evidence="1">Multi-pass membrane protein</topology>
    </subcellularLocation>
</comment>
<gene>
    <name evidence="9" type="ORF">EJ05DRAFT_507128</name>
</gene>
<dbReference type="PANTHER" id="PTHR14207:SF1">
    <property type="entry name" value="EMOPAMIL-BINDING PROTEIN-LIKE"/>
    <property type="match status" value="1"/>
</dbReference>
<proteinExistence type="inferred from homology"/>
<evidence type="ECO:0000256" key="1">
    <source>
        <dbReference type="ARBA" id="ARBA00004141"/>
    </source>
</evidence>
<dbReference type="GO" id="GO:0016020">
    <property type="term" value="C:membrane"/>
    <property type="evidence" value="ECO:0007669"/>
    <property type="project" value="UniProtKB-SubCell"/>
</dbReference>
<dbReference type="Proteomes" id="UP000799437">
    <property type="component" value="Unassembled WGS sequence"/>
</dbReference>
<dbReference type="InterPro" id="IPR033118">
    <property type="entry name" value="EXPERA"/>
</dbReference>
<evidence type="ECO:0000256" key="2">
    <source>
        <dbReference type="ARBA" id="ARBA00008337"/>
    </source>
</evidence>
<evidence type="ECO:0000259" key="8">
    <source>
        <dbReference type="PROSITE" id="PS51751"/>
    </source>
</evidence>
<comment type="similarity">
    <text evidence="2">Belongs to the EBP family.</text>
</comment>
<evidence type="ECO:0000256" key="3">
    <source>
        <dbReference type="ARBA" id="ARBA00022692"/>
    </source>
</evidence>
<dbReference type="OrthoDB" id="5415655at2759"/>
<protein>
    <submittedName>
        <fullName evidence="9">Emopamil-binding protein</fullName>
    </submittedName>
</protein>
<keyword evidence="5 6" id="KW-0472">Membrane</keyword>
<dbReference type="PANTHER" id="PTHR14207">
    <property type="entry name" value="STEROL ISOMERASE"/>
    <property type="match status" value="1"/>
</dbReference>
<dbReference type="AlphaFoldDB" id="A0A6A6WMU5"/>
<feature type="transmembrane region" description="Helical" evidence="7">
    <location>
        <begin position="216"/>
        <end position="233"/>
    </location>
</feature>
<dbReference type="Pfam" id="PF05241">
    <property type="entry name" value="EBP"/>
    <property type="match status" value="1"/>
</dbReference>
<feature type="transmembrane region" description="Helical" evidence="7">
    <location>
        <begin position="253"/>
        <end position="275"/>
    </location>
</feature>
<dbReference type="GO" id="GO:0016125">
    <property type="term" value="P:sterol metabolic process"/>
    <property type="evidence" value="ECO:0007669"/>
    <property type="project" value="InterPro"/>
</dbReference>
<keyword evidence="3 6" id="KW-0812">Transmembrane</keyword>
<keyword evidence="10" id="KW-1185">Reference proteome</keyword>
<reference evidence="9" key="1">
    <citation type="journal article" date="2020" name="Stud. Mycol.">
        <title>101 Dothideomycetes genomes: a test case for predicting lifestyles and emergence of pathogens.</title>
        <authorList>
            <person name="Haridas S."/>
            <person name="Albert R."/>
            <person name="Binder M."/>
            <person name="Bloem J."/>
            <person name="Labutti K."/>
            <person name="Salamov A."/>
            <person name="Andreopoulos B."/>
            <person name="Baker S."/>
            <person name="Barry K."/>
            <person name="Bills G."/>
            <person name="Bluhm B."/>
            <person name="Cannon C."/>
            <person name="Castanera R."/>
            <person name="Culley D."/>
            <person name="Daum C."/>
            <person name="Ezra D."/>
            <person name="Gonzalez J."/>
            <person name="Henrissat B."/>
            <person name="Kuo A."/>
            <person name="Liang C."/>
            <person name="Lipzen A."/>
            <person name="Lutzoni F."/>
            <person name="Magnuson J."/>
            <person name="Mondo S."/>
            <person name="Nolan M."/>
            <person name="Ohm R."/>
            <person name="Pangilinan J."/>
            <person name="Park H.-J."/>
            <person name="Ramirez L."/>
            <person name="Alfaro M."/>
            <person name="Sun H."/>
            <person name="Tritt A."/>
            <person name="Yoshinaga Y."/>
            <person name="Zwiers L.-H."/>
            <person name="Turgeon B."/>
            <person name="Goodwin S."/>
            <person name="Spatafora J."/>
            <person name="Crous P."/>
            <person name="Grigoriev I."/>
        </authorList>
    </citation>
    <scope>NUCLEOTIDE SEQUENCE</scope>
    <source>
        <strain evidence="9">CBS 121739</strain>
    </source>
</reference>
<evidence type="ECO:0000313" key="9">
    <source>
        <dbReference type="EMBL" id="KAF2763550.1"/>
    </source>
</evidence>